<comment type="caution">
    <text evidence="1">The sequence shown here is derived from an EMBL/GenBank/DDBJ whole genome shotgun (WGS) entry which is preliminary data.</text>
</comment>
<proteinExistence type="predicted"/>
<dbReference type="EMBL" id="CAJHCQ010000032">
    <property type="protein sequence ID" value="CAD6560769.1"/>
    <property type="molecule type" value="Genomic_DNA"/>
</dbReference>
<name>A0ABN7IGP3_9BURK</name>
<protein>
    <submittedName>
        <fullName evidence="1">Uncharacterized protein</fullName>
    </submittedName>
</protein>
<evidence type="ECO:0000313" key="2">
    <source>
        <dbReference type="Proteomes" id="UP000656319"/>
    </source>
</evidence>
<dbReference type="Proteomes" id="UP000656319">
    <property type="component" value="Unassembled WGS sequence"/>
</dbReference>
<organism evidence="1 2">
    <name type="scientific">Paraburkholderia hiiakae</name>
    <dbReference type="NCBI Taxonomy" id="1081782"/>
    <lineage>
        <taxon>Bacteria</taxon>
        <taxon>Pseudomonadati</taxon>
        <taxon>Pseudomonadota</taxon>
        <taxon>Betaproteobacteria</taxon>
        <taxon>Burkholderiales</taxon>
        <taxon>Burkholderiaceae</taxon>
        <taxon>Paraburkholderia</taxon>
    </lineage>
</organism>
<keyword evidence="2" id="KW-1185">Reference proteome</keyword>
<evidence type="ECO:0000313" key="1">
    <source>
        <dbReference type="EMBL" id="CAD6560769.1"/>
    </source>
</evidence>
<reference evidence="1 2" key="1">
    <citation type="submission" date="2020-10" db="EMBL/GenBank/DDBJ databases">
        <authorList>
            <person name="Peeters C."/>
        </authorList>
    </citation>
    <scope>NUCLEOTIDE SEQUENCE [LARGE SCALE GENOMIC DNA]</scope>
    <source>
        <strain evidence="1 2">LMG 27952</strain>
    </source>
</reference>
<sequence>MPGIAGPAAQFMYENGAGARLALYMSTISQRENPIQLLREGDRRTFSWANDHMGYALSGQMAEGQLRTIAVDVCSELGGHPESWR</sequence>
<gene>
    <name evidence="1" type="ORF">LMG27952_07233</name>
</gene>
<accession>A0ABN7IGP3</accession>